<sequence length="184" mass="20532">MKGMIFCEFLEMVEGSFGLAVMDEMVESSDLPSGGIYTAVGTYDHQELITMVIRLSQITETPLPELLLAYGQNLFSKLMDSLPGLLQDNQDCFEFIKNIDSHIHVEVEKLYPEAELPSLSFDTIDDDNMVLHYQSCRPFATVAHGLLLGCSVYYDNGFSVNVVNSDQASDNEISFRLTRTVAVV</sequence>
<dbReference type="Gene3D" id="3.90.1520.10">
    <property type="entry name" value="H-NOX domain"/>
    <property type="match status" value="1"/>
</dbReference>
<dbReference type="STRING" id="247633.GP2143_08804"/>
<reference evidence="2 3" key="1">
    <citation type="journal article" date="2010" name="J. Bacteriol.">
        <title>Genome sequence of the oligotrophic marine Gammaproteobacterium HTCC2143, isolated from the Oregon Coast.</title>
        <authorList>
            <person name="Oh H.M."/>
            <person name="Kang I."/>
            <person name="Ferriera S."/>
            <person name="Giovannoni S.J."/>
            <person name="Cho J.C."/>
        </authorList>
    </citation>
    <scope>NUCLEOTIDE SEQUENCE [LARGE SCALE GENOMIC DNA]</scope>
    <source>
        <strain evidence="2 3">HTCC2143</strain>
    </source>
</reference>
<organism evidence="2 3">
    <name type="scientific">marine gamma proteobacterium HTCC2143</name>
    <dbReference type="NCBI Taxonomy" id="247633"/>
    <lineage>
        <taxon>Bacteria</taxon>
        <taxon>Pseudomonadati</taxon>
        <taxon>Pseudomonadota</taxon>
        <taxon>Gammaproteobacteria</taxon>
        <taxon>Cellvibrionales</taxon>
        <taxon>Spongiibacteraceae</taxon>
        <taxon>BD1-7 clade</taxon>
    </lineage>
</organism>
<gene>
    <name evidence="2" type="ORF">GP2143_08804</name>
</gene>
<keyword evidence="3" id="KW-1185">Reference proteome</keyword>
<dbReference type="Proteomes" id="UP000004931">
    <property type="component" value="Unassembled WGS sequence"/>
</dbReference>
<dbReference type="GO" id="GO:0020037">
    <property type="term" value="F:heme binding"/>
    <property type="evidence" value="ECO:0007669"/>
    <property type="project" value="InterPro"/>
</dbReference>
<comment type="caution">
    <text evidence="2">The sequence shown here is derived from an EMBL/GenBank/DDBJ whole genome shotgun (WGS) entry which is preliminary data.</text>
</comment>
<feature type="domain" description="Heme NO-binding" evidence="1">
    <location>
        <begin position="2"/>
        <end position="161"/>
    </location>
</feature>
<accession>A0YCW8</accession>
<evidence type="ECO:0000313" key="2">
    <source>
        <dbReference type="EMBL" id="EAW31637.1"/>
    </source>
</evidence>
<dbReference type="Pfam" id="PF07700">
    <property type="entry name" value="HNOB"/>
    <property type="match status" value="1"/>
</dbReference>
<dbReference type="SUPFAM" id="SSF111126">
    <property type="entry name" value="Ligand-binding domain in the NO signalling and Golgi transport"/>
    <property type="match status" value="1"/>
</dbReference>
<dbReference type="OrthoDB" id="7266652at2"/>
<dbReference type="InterPro" id="IPR024096">
    <property type="entry name" value="NO_sig/Golgi_transp_ligand-bd"/>
</dbReference>
<name>A0YCW8_9GAMM</name>
<evidence type="ECO:0000313" key="3">
    <source>
        <dbReference type="Proteomes" id="UP000004931"/>
    </source>
</evidence>
<evidence type="ECO:0000259" key="1">
    <source>
        <dbReference type="Pfam" id="PF07700"/>
    </source>
</evidence>
<dbReference type="eggNOG" id="COG1719">
    <property type="taxonomic scope" value="Bacteria"/>
</dbReference>
<proteinExistence type="predicted"/>
<dbReference type="InterPro" id="IPR011644">
    <property type="entry name" value="Heme_NO-bd"/>
</dbReference>
<dbReference type="EMBL" id="AAVT01000003">
    <property type="protein sequence ID" value="EAW31637.1"/>
    <property type="molecule type" value="Genomic_DNA"/>
</dbReference>
<protein>
    <submittedName>
        <fullName evidence="2">Putative guanylate cyclase-related protein</fullName>
    </submittedName>
</protein>
<dbReference type="AlphaFoldDB" id="A0YCW8"/>
<dbReference type="InterPro" id="IPR038158">
    <property type="entry name" value="H-NOX_domain_sf"/>
</dbReference>